<evidence type="ECO:0000313" key="1">
    <source>
        <dbReference type="EMBL" id="CAG8486448.1"/>
    </source>
</evidence>
<dbReference type="Gene3D" id="3.40.50.11960">
    <property type="match status" value="1"/>
</dbReference>
<reference evidence="1" key="1">
    <citation type="submission" date="2021-06" db="EMBL/GenBank/DDBJ databases">
        <authorList>
            <person name="Kallberg Y."/>
            <person name="Tangrot J."/>
            <person name="Rosling A."/>
        </authorList>
    </citation>
    <scope>NUCLEOTIDE SEQUENCE</scope>
    <source>
        <strain evidence="1">BR232B</strain>
    </source>
</reference>
<protein>
    <submittedName>
        <fullName evidence="1">11114_t:CDS:1</fullName>
    </submittedName>
</protein>
<keyword evidence="2" id="KW-1185">Reference proteome</keyword>
<dbReference type="SUPFAM" id="SSF52540">
    <property type="entry name" value="P-loop containing nucleoside triphosphate hydrolases"/>
    <property type="match status" value="1"/>
</dbReference>
<dbReference type="PANTHER" id="PTHR28043">
    <property type="entry name" value="INCREASED RECOMBINATION CENTERS PROTEIN 6"/>
    <property type="match status" value="1"/>
</dbReference>
<dbReference type="Pfam" id="PF10199">
    <property type="entry name" value="Adaptin_binding"/>
    <property type="match status" value="1"/>
</dbReference>
<feature type="non-terminal residue" evidence="1">
    <location>
        <position position="294"/>
    </location>
</feature>
<dbReference type="OrthoDB" id="10261384at2759"/>
<organism evidence="1 2">
    <name type="scientific">Paraglomus brasilianum</name>
    <dbReference type="NCBI Taxonomy" id="144538"/>
    <lineage>
        <taxon>Eukaryota</taxon>
        <taxon>Fungi</taxon>
        <taxon>Fungi incertae sedis</taxon>
        <taxon>Mucoromycota</taxon>
        <taxon>Glomeromycotina</taxon>
        <taxon>Glomeromycetes</taxon>
        <taxon>Paraglomerales</taxon>
        <taxon>Paraglomeraceae</taxon>
        <taxon>Paraglomus</taxon>
    </lineage>
</organism>
<dbReference type="AlphaFoldDB" id="A0A9N8WEH4"/>
<dbReference type="InterPro" id="IPR027417">
    <property type="entry name" value="P-loop_NTPase"/>
</dbReference>
<gene>
    <name evidence="1" type="ORF">PBRASI_LOCUS1857</name>
</gene>
<accession>A0A9N8WEH4</accession>
<dbReference type="GO" id="GO:0016192">
    <property type="term" value="P:vesicle-mediated transport"/>
    <property type="evidence" value="ECO:0007669"/>
    <property type="project" value="InterPro"/>
</dbReference>
<name>A0A9N8WEH4_9GLOM</name>
<dbReference type="EMBL" id="CAJVPI010000131">
    <property type="protein sequence ID" value="CAG8486448.1"/>
    <property type="molecule type" value="Genomic_DNA"/>
</dbReference>
<dbReference type="GO" id="GO:0030674">
    <property type="term" value="F:protein-macromolecule adaptor activity"/>
    <property type="evidence" value="ECO:0007669"/>
    <property type="project" value="TreeGrafter"/>
</dbReference>
<sequence length="294" mass="33748">MSEHLRNKILVLGRRGVGKLSLVKRILESTSQEFRAHELDNHSGLKVPWNIATRYYVADVHFWIEETDDVNQQILNEYMDEENGIGRVVDAIIFVFQKDKPTSFDDIKMFLPFSQKYEPSILLTVGSGTSVLDPEENVYNSWCLSNGFEFIDLEVSPSVSDESAGLMRILEALQSHVWDGFQRIQQNEIRDNEAYLDSNAERDSRRFVQDMNPLLFNQNVDENIELFGDVLPTEAELGLIREQLFGDLDDDDGLDRVLTRLHSLRERGQSLPDDERRRLAASVAWSFGMQFGGL</sequence>
<evidence type="ECO:0000313" key="2">
    <source>
        <dbReference type="Proteomes" id="UP000789739"/>
    </source>
</evidence>
<dbReference type="PANTHER" id="PTHR28043:SF1">
    <property type="entry name" value="INCREASED RECOMBINATION CENTERS PROTEIN 6"/>
    <property type="match status" value="1"/>
</dbReference>
<dbReference type="Proteomes" id="UP000789739">
    <property type="component" value="Unassembled WGS sequence"/>
</dbReference>
<proteinExistence type="predicted"/>
<dbReference type="InterPro" id="IPR034627">
    <property type="entry name" value="Irc6"/>
</dbReference>
<comment type="caution">
    <text evidence="1">The sequence shown here is derived from an EMBL/GenBank/DDBJ whole genome shotgun (WGS) entry which is preliminary data.</text>
</comment>